<feature type="domain" description="Signal transduction histidine kinase 5TM receptor LytS transmembrane region" evidence="7">
    <location>
        <begin position="26"/>
        <end position="192"/>
    </location>
</feature>
<organism evidence="8 9">
    <name type="scientific">Fusibacter tunisiensis</name>
    <dbReference type="NCBI Taxonomy" id="1008308"/>
    <lineage>
        <taxon>Bacteria</taxon>
        <taxon>Bacillati</taxon>
        <taxon>Bacillota</taxon>
        <taxon>Clostridia</taxon>
        <taxon>Eubacteriales</taxon>
        <taxon>Eubacteriales Family XII. Incertae Sedis</taxon>
        <taxon>Fusibacter</taxon>
    </lineage>
</organism>
<name>A0ABS2MP53_9FIRM</name>
<feature type="transmembrane region" description="Helical" evidence="6">
    <location>
        <begin position="72"/>
        <end position="94"/>
    </location>
</feature>
<gene>
    <name evidence="8" type="ORF">JOC49_000695</name>
</gene>
<keyword evidence="2" id="KW-1003">Cell membrane</keyword>
<keyword evidence="8" id="KW-0808">Transferase</keyword>
<feature type="transmembrane region" description="Helical" evidence="6">
    <location>
        <begin position="106"/>
        <end position="130"/>
    </location>
</feature>
<proteinExistence type="predicted"/>
<dbReference type="PANTHER" id="PTHR34220:SF7">
    <property type="entry name" value="SENSOR HISTIDINE KINASE YPDA"/>
    <property type="match status" value="1"/>
</dbReference>
<evidence type="ECO:0000259" key="7">
    <source>
        <dbReference type="Pfam" id="PF07694"/>
    </source>
</evidence>
<keyword evidence="4 6" id="KW-1133">Transmembrane helix</keyword>
<dbReference type="EMBL" id="JAFBDT010000003">
    <property type="protein sequence ID" value="MBM7561178.1"/>
    <property type="molecule type" value="Genomic_DNA"/>
</dbReference>
<dbReference type="InterPro" id="IPR011620">
    <property type="entry name" value="Sig_transdc_His_kinase_LytS_TM"/>
</dbReference>
<evidence type="ECO:0000256" key="1">
    <source>
        <dbReference type="ARBA" id="ARBA00004651"/>
    </source>
</evidence>
<dbReference type="RefSeq" id="WP_204662365.1">
    <property type="nucleotide sequence ID" value="NZ_JAFBDT010000003.1"/>
</dbReference>
<comment type="caution">
    <text evidence="8">The sequence shown here is derived from an EMBL/GenBank/DDBJ whole genome shotgun (WGS) entry which is preliminary data.</text>
</comment>
<feature type="transmembrane region" description="Helical" evidence="6">
    <location>
        <begin position="136"/>
        <end position="158"/>
    </location>
</feature>
<evidence type="ECO:0000256" key="3">
    <source>
        <dbReference type="ARBA" id="ARBA00022692"/>
    </source>
</evidence>
<feature type="transmembrane region" description="Helical" evidence="6">
    <location>
        <begin position="165"/>
        <end position="190"/>
    </location>
</feature>
<dbReference type="Proteomes" id="UP000767854">
    <property type="component" value="Unassembled WGS sequence"/>
</dbReference>
<dbReference type="Pfam" id="PF07694">
    <property type="entry name" value="5TM-5TMR_LYT"/>
    <property type="match status" value="1"/>
</dbReference>
<protein>
    <submittedName>
        <fullName evidence="8">LytS/YehU family sensor histidine kinase</fullName>
    </submittedName>
</protein>
<keyword evidence="3 6" id="KW-0812">Transmembrane</keyword>
<dbReference type="PANTHER" id="PTHR34220">
    <property type="entry name" value="SENSOR HISTIDINE KINASE YPDA"/>
    <property type="match status" value="1"/>
</dbReference>
<feature type="transmembrane region" description="Helical" evidence="6">
    <location>
        <begin position="12"/>
        <end position="32"/>
    </location>
</feature>
<reference evidence="8 9" key="1">
    <citation type="submission" date="2021-01" db="EMBL/GenBank/DDBJ databases">
        <title>Genomic Encyclopedia of Type Strains, Phase IV (KMG-IV): sequencing the most valuable type-strain genomes for metagenomic binning, comparative biology and taxonomic classification.</title>
        <authorList>
            <person name="Goeker M."/>
        </authorList>
    </citation>
    <scope>NUCLEOTIDE SEQUENCE [LARGE SCALE GENOMIC DNA]</scope>
    <source>
        <strain evidence="8 9">DSM 24436</strain>
    </source>
</reference>
<comment type="subcellular location">
    <subcellularLocation>
        <location evidence="1">Cell membrane</location>
        <topology evidence="1">Multi-pass membrane protein</topology>
    </subcellularLocation>
</comment>
<accession>A0ABS2MP53</accession>
<evidence type="ECO:0000256" key="5">
    <source>
        <dbReference type="ARBA" id="ARBA00023136"/>
    </source>
</evidence>
<dbReference type="InterPro" id="IPR050640">
    <property type="entry name" value="Bact_2-comp_sensor_kinase"/>
</dbReference>
<evidence type="ECO:0000313" key="8">
    <source>
        <dbReference type="EMBL" id="MBM7561178.1"/>
    </source>
</evidence>
<sequence length="306" mass="33369">MTDLLWGLTTKVSLIFLVIYIFSGTKMFLRLLHNRKFTLRDQDIIAIVFGFMGILGTYSGIPYMGAIVNNRVIGVVVGGLIGGPLVGGLSGLIAGGHRFLIDLGGFTALSCGISTTVEGIIAGLLSIYFMRSKNKIAFGFGVGLLTETVQMVLILLIARPFSEALILVQTIALPMILTNSAGIALMIVIYQNMLKNTDMQGAFRSEQALRIARDIVKYFKRGLSPESSSEVVKIIKDISNVDGVAITDKDRILAYTGKDILGYESGDLIHSEVTKKRFKQELSFLQYLKKHGSAIALKLNLPSQKT</sequence>
<keyword evidence="8" id="KW-0418">Kinase</keyword>
<keyword evidence="5 6" id="KW-0472">Membrane</keyword>
<evidence type="ECO:0000256" key="6">
    <source>
        <dbReference type="SAM" id="Phobius"/>
    </source>
</evidence>
<keyword evidence="9" id="KW-1185">Reference proteome</keyword>
<evidence type="ECO:0000256" key="4">
    <source>
        <dbReference type="ARBA" id="ARBA00022989"/>
    </source>
</evidence>
<feature type="transmembrane region" description="Helical" evidence="6">
    <location>
        <begin position="44"/>
        <end position="66"/>
    </location>
</feature>
<evidence type="ECO:0000256" key="2">
    <source>
        <dbReference type="ARBA" id="ARBA00022475"/>
    </source>
</evidence>
<dbReference type="GO" id="GO:0016301">
    <property type="term" value="F:kinase activity"/>
    <property type="evidence" value="ECO:0007669"/>
    <property type="project" value="UniProtKB-KW"/>
</dbReference>
<evidence type="ECO:0000313" key="9">
    <source>
        <dbReference type="Proteomes" id="UP000767854"/>
    </source>
</evidence>